<reference evidence="6 7" key="1">
    <citation type="submission" date="2021-03" db="EMBL/GenBank/DDBJ databases">
        <title>Novel species identification of genus Shewanella.</title>
        <authorList>
            <person name="Liu G."/>
            <person name="Zhang Q."/>
        </authorList>
    </citation>
    <scope>NUCLEOTIDE SEQUENCE [LARGE SCALE GENOMIC DNA]</scope>
    <source>
        <strain evidence="6 7">FJAT-53726</strain>
    </source>
</reference>
<keyword evidence="7" id="KW-1185">Reference proteome</keyword>
<dbReference type="Gene3D" id="1.10.1240.20">
    <property type="entry name" value="Lytic transglycosylase, superhelical linker domain"/>
    <property type="match status" value="1"/>
</dbReference>
<proteinExistence type="inferred from homology"/>
<dbReference type="SUPFAM" id="SSF53955">
    <property type="entry name" value="Lysozyme-like"/>
    <property type="match status" value="1"/>
</dbReference>
<dbReference type="Pfam" id="PF14718">
    <property type="entry name" value="SLT_L"/>
    <property type="match status" value="1"/>
</dbReference>
<protein>
    <submittedName>
        <fullName evidence="6">Transglycosylase SLT domain-containing protein</fullName>
    </submittedName>
</protein>
<evidence type="ECO:0000256" key="3">
    <source>
        <dbReference type="SAM" id="SignalP"/>
    </source>
</evidence>
<dbReference type="PROSITE" id="PS00922">
    <property type="entry name" value="TRANSGLYCOSYLASE"/>
    <property type="match status" value="1"/>
</dbReference>
<dbReference type="Pfam" id="PF01464">
    <property type="entry name" value="SLT"/>
    <property type="match status" value="1"/>
</dbReference>
<dbReference type="KEGG" id="scyp:JYB88_08105"/>
<dbReference type="InterPro" id="IPR037061">
    <property type="entry name" value="Lytic_TGlycoase_superhlx_L_sf"/>
</dbReference>
<dbReference type="PANTHER" id="PTHR37423">
    <property type="entry name" value="SOLUBLE LYTIC MUREIN TRANSGLYCOSYLASE-RELATED"/>
    <property type="match status" value="1"/>
</dbReference>
<dbReference type="InterPro" id="IPR012289">
    <property type="entry name" value="Lytic_TGlycosylase_superhlx_L"/>
</dbReference>
<dbReference type="Proteomes" id="UP000663281">
    <property type="component" value="Chromosome"/>
</dbReference>
<dbReference type="CDD" id="cd13401">
    <property type="entry name" value="Slt70-like"/>
    <property type="match status" value="1"/>
</dbReference>
<comment type="similarity">
    <text evidence="1">Belongs to the transglycosylase Slt family.</text>
</comment>
<evidence type="ECO:0000259" key="4">
    <source>
        <dbReference type="Pfam" id="PF01464"/>
    </source>
</evidence>
<dbReference type="GO" id="GO:0016020">
    <property type="term" value="C:membrane"/>
    <property type="evidence" value="ECO:0007669"/>
    <property type="project" value="InterPro"/>
</dbReference>
<evidence type="ECO:0000313" key="7">
    <source>
        <dbReference type="Proteomes" id="UP000663281"/>
    </source>
</evidence>
<keyword evidence="2 3" id="KW-0732">Signal</keyword>
<dbReference type="SUPFAM" id="SSF48435">
    <property type="entry name" value="Bacterial muramidases"/>
    <property type="match status" value="1"/>
</dbReference>
<evidence type="ECO:0000256" key="2">
    <source>
        <dbReference type="ARBA" id="ARBA00022729"/>
    </source>
</evidence>
<dbReference type="InterPro" id="IPR023346">
    <property type="entry name" value="Lysozyme-like_dom_sf"/>
</dbReference>
<dbReference type="InterPro" id="IPR008939">
    <property type="entry name" value="Lytic_TGlycosylase_superhlx_U"/>
</dbReference>
<feature type="chain" id="PRO_5038138383" evidence="3">
    <location>
        <begin position="24"/>
        <end position="636"/>
    </location>
</feature>
<feature type="domain" description="Transglycosylase SLT" evidence="4">
    <location>
        <begin position="477"/>
        <end position="586"/>
    </location>
</feature>
<sequence>MLKQFFGILITLALAAPATTTQAAQLTQQQTDFLAAEKALVAGKRQDYQRLRQKLDSYPLAVYLDYNARVDHWLQLPATKLSPELELVKDTPLLARARHRYLRRAGKEGRWQDFLAMSPTQPKDLVLQCYFYQAQLHQGDKQLAFQGAKELWLYGYSRPKECDPLFTAWVKAGHRTQELIWSRMFLAFEADEGSLLAFLAKKVTKYHKEAQRLLDIYRDPRNLRHLERWQDKAPVMADMVAAGLRRLSYRDLKEAVSLFQRYDKAKRFNPLTSRQLQRHLSRRILLRQEQELQSFADALLPQLVSDDLVEMRLRWALRDNDPEALKRFLPLLSSEGAAEPRWQYWLAVNTEDKTESKRLLSELVKQRSFYGFQAAALLNQNINLEDIPTATAEPGADLEATPALARITELLALGRLQDARSEWLSLLGRQSRERQGHFGRLAMDRGWDFLAVDASIQAKLWDDMAMRFPAAELKHFERHAKGLGVDAAELMAIARRESAFYPLASSSVGARGLMQLMPATAKQTAKRHKVPYQRIEQLDDPSTNIALGSAYYNSLLKRYKNNRIFATAAYNAGPERVDAWRKRTKGELDPMAFIESIPFRETREYVQAVFSYRMIYQHRSGKDTPLFNSVELQSGY</sequence>
<dbReference type="InterPro" id="IPR008258">
    <property type="entry name" value="Transglycosylase_SLT_dom_1"/>
</dbReference>
<dbReference type="GO" id="GO:0000270">
    <property type="term" value="P:peptidoglycan metabolic process"/>
    <property type="evidence" value="ECO:0007669"/>
    <property type="project" value="InterPro"/>
</dbReference>
<dbReference type="PANTHER" id="PTHR37423:SF5">
    <property type="entry name" value="SOLUBLE LYTIC MUREIN TRANSGLYCOSYLASE"/>
    <property type="match status" value="1"/>
</dbReference>
<organism evidence="6 7">
    <name type="scientific">Shewanella cyperi</name>
    <dbReference type="NCBI Taxonomy" id="2814292"/>
    <lineage>
        <taxon>Bacteria</taxon>
        <taxon>Pseudomonadati</taxon>
        <taxon>Pseudomonadota</taxon>
        <taxon>Gammaproteobacteria</taxon>
        <taxon>Alteromonadales</taxon>
        <taxon>Shewanellaceae</taxon>
        <taxon>Shewanella</taxon>
    </lineage>
</organism>
<name>A0A974XNB1_9GAMM</name>
<evidence type="ECO:0000259" key="5">
    <source>
        <dbReference type="Pfam" id="PF14718"/>
    </source>
</evidence>
<evidence type="ECO:0000256" key="1">
    <source>
        <dbReference type="ARBA" id="ARBA00007734"/>
    </source>
</evidence>
<feature type="signal peptide" evidence="3">
    <location>
        <begin position="1"/>
        <end position="23"/>
    </location>
</feature>
<dbReference type="GO" id="GO:0042597">
    <property type="term" value="C:periplasmic space"/>
    <property type="evidence" value="ECO:0007669"/>
    <property type="project" value="InterPro"/>
</dbReference>
<evidence type="ECO:0000313" key="6">
    <source>
        <dbReference type="EMBL" id="QSX31567.1"/>
    </source>
</evidence>
<dbReference type="EMBL" id="CP071504">
    <property type="protein sequence ID" value="QSX31567.1"/>
    <property type="molecule type" value="Genomic_DNA"/>
</dbReference>
<dbReference type="InterPro" id="IPR000189">
    <property type="entry name" value="Transglyc_AS"/>
</dbReference>
<dbReference type="Gene3D" id="1.25.20.10">
    <property type="entry name" value="Bacterial muramidases"/>
    <property type="match status" value="1"/>
</dbReference>
<gene>
    <name evidence="6" type="ORF">JYB88_08105</name>
</gene>
<dbReference type="Gene3D" id="1.10.530.10">
    <property type="match status" value="1"/>
</dbReference>
<dbReference type="GO" id="GO:0004553">
    <property type="term" value="F:hydrolase activity, hydrolyzing O-glycosyl compounds"/>
    <property type="evidence" value="ECO:0007669"/>
    <property type="project" value="InterPro"/>
</dbReference>
<feature type="domain" description="Lytic transglycosylase superhelical linker" evidence="5">
    <location>
        <begin position="398"/>
        <end position="464"/>
    </location>
</feature>
<dbReference type="AlphaFoldDB" id="A0A974XNB1"/>
<dbReference type="RefSeq" id="WP_207326070.1">
    <property type="nucleotide sequence ID" value="NZ_CP071504.1"/>
</dbReference>
<dbReference type="GO" id="GO:0008933">
    <property type="term" value="F:peptidoglycan lytic transglycosylase activity"/>
    <property type="evidence" value="ECO:0007669"/>
    <property type="project" value="InterPro"/>
</dbReference>
<accession>A0A974XNB1</accession>